<dbReference type="KEGG" id="bif:N288_06755"/>
<proteinExistence type="predicted"/>
<gene>
    <name evidence="1" type="ORF">N288_06755</name>
</gene>
<evidence type="ECO:0008006" key="3">
    <source>
        <dbReference type="Google" id="ProtNLM"/>
    </source>
</evidence>
<name>U5L9K0_9BACI</name>
<evidence type="ECO:0000313" key="1">
    <source>
        <dbReference type="EMBL" id="AGX03282.1"/>
    </source>
</evidence>
<protein>
    <recommendedName>
        <fullName evidence="3">Serine protease</fullName>
    </recommendedName>
</protein>
<keyword evidence="2" id="KW-1185">Reference proteome</keyword>
<dbReference type="EMBL" id="CP006643">
    <property type="protein sequence ID" value="AGX03282.1"/>
    <property type="molecule type" value="Genomic_DNA"/>
</dbReference>
<dbReference type="AlphaFoldDB" id="U5L9K0"/>
<sequence>MEEQILNMQQKIRGLEKQISEIQRSCSHIYYEADGYRTCTKCRKSESVHY</sequence>
<organism evidence="1 2">
    <name type="scientific">Bacillus infantis NRRL B-14911</name>
    <dbReference type="NCBI Taxonomy" id="1367477"/>
    <lineage>
        <taxon>Bacteria</taxon>
        <taxon>Bacillati</taxon>
        <taxon>Bacillota</taxon>
        <taxon>Bacilli</taxon>
        <taxon>Bacillales</taxon>
        <taxon>Bacillaceae</taxon>
        <taxon>Bacillus</taxon>
    </lineage>
</organism>
<accession>U5L9K0</accession>
<reference evidence="1 2" key="1">
    <citation type="submission" date="2013-07" db="EMBL/GenBank/DDBJ databases">
        <title>Complete genome sequence of Bacillus infantis NRRL B-14911 that has potential to induce cardiac disease by antigenic mimicry.</title>
        <authorList>
            <person name="Massilamany C."/>
            <person name="Smith T.P.L."/>
            <person name="Loy J.D."/>
            <person name="Barletta R."/>
            <person name="Reddy J."/>
        </authorList>
    </citation>
    <scope>NUCLEOTIDE SEQUENCE [LARGE SCALE GENOMIC DNA]</scope>
    <source>
        <strain evidence="1 2">NRRL B-14911</strain>
    </source>
</reference>
<dbReference type="HOGENOM" id="CLU_211941_0_0_9"/>
<dbReference type="Proteomes" id="UP000017805">
    <property type="component" value="Chromosome"/>
</dbReference>
<dbReference type="PATRIC" id="fig|1367477.3.peg.1273"/>
<evidence type="ECO:0000313" key="2">
    <source>
        <dbReference type="Proteomes" id="UP000017805"/>
    </source>
</evidence>